<dbReference type="Proteomes" id="UP000092445">
    <property type="component" value="Unassembled WGS sequence"/>
</dbReference>
<keyword evidence="2" id="KW-1185">Reference proteome</keyword>
<accession>A0A1A9ZTW7</accession>
<evidence type="ECO:0000313" key="2">
    <source>
        <dbReference type="Proteomes" id="UP000092445"/>
    </source>
</evidence>
<dbReference type="EnsemblMetazoa" id="GPAI024853-RA">
    <property type="protein sequence ID" value="GPAI024853-PA"/>
    <property type="gene ID" value="GPAI024853"/>
</dbReference>
<proteinExistence type="predicted"/>
<dbReference type="AlphaFoldDB" id="A0A1A9ZTW7"/>
<evidence type="ECO:0000313" key="1">
    <source>
        <dbReference type="EnsemblMetazoa" id="GPAI024853-PA"/>
    </source>
</evidence>
<name>A0A1A9ZTW7_GLOPL</name>
<organism evidence="1 2">
    <name type="scientific">Glossina pallidipes</name>
    <name type="common">Tsetse fly</name>
    <dbReference type="NCBI Taxonomy" id="7398"/>
    <lineage>
        <taxon>Eukaryota</taxon>
        <taxon>Metazoa</taxon>
        <taxon>Ecdysozoa</taxon>
        <taxon>Arthropoda</taxon>
        <taxon>Hexapoda</taxon>
        <taxon>Insecta</taxon>
        <taxon>Pterygota</taxon>
        <taxon>Neoptera</taxon>
        <taxon>Endopterygota</taxon>
        <taxon>Diptera</taxon>
        <taxon>Brachycera</taxon>
        <taxon>Muscomorpha</taxon>
        <taxon>Hippoboscoidea</taxon>
        <taxon>Glossinidae</taxon>
        <taxon>Glossina</taxon>
    </lineage>
</organism>
<reference evidence="1" key="2">
    <citation type="submission" date="2020-05" db="UniProtKB">
        <authorList>
            <consortium name="EnsemblMetazoa"/>
        </authorList>
    </citation>
    <scope>IDENTIFICATION</scope>
    <source>
        <strain evidence="1">IAEA</strain>
    </source>
</reference>
<reference evidence="2" key="1">
    <citation type="submission" date="2014-03" db="EMBL/GenBank/DDBJ databases">
        <authorList>
            <person name="Aksoy S."/>
            <person name="Warren W."/>
            <person name="Wilson R.K."/>
        </authorList>
    </citation>
    <scope>NUCLEOTIDE SEQUENCE [LARGE SCALE GENOMIC DNA]</scope>
    <source>
        <strain evidence="2">IAEA</strain>
    </source>
</reference>
<dbReference type="VEuPathDB" id="VectorBase:GPAI024853"/>
<protein>
    <submittedName>
        <fullName evidence="1">Uncharacterized protein</fullName>
    </submittedName>
</protein>
<sequence length="112" mass="13228">MKTQAATKRWSNSGKESSSNEKCFIAICVILDLKGQESVFILCCYYKQMDRPLAARQTYSENMLHMPEDLESRSNIWYIRFTKPNVNGNYNEYNHKGIPLNYFPEYRARSQR</sequence>